<accession>A0A223NVI1</accession>
<evidence type="ECO:0000313" key="2">
    <source>
        <dbReference type="Proteomes" id="UP000215002"/>
    </source>
</evidence>
<dbReference type="Proteomes" id="UP000215002">
    <property type="component" value="Chromosome"/>
</dbReference>
<evidence type="ECO:0000313" key="1">
    <source>
        <dbReference type="EMBL" id="ASU33867.1"/>
    </source>
</evidence>
<keyword evidence="2" id="KW-1185">Reference proteome</keyword>
<dbReference type="KEGG" id="muc:MuYL_1973"/>
<sequence length="42" mass="4816">MAKQLEALGKEVKMLAMFDTYAYRTPHYDAPITKVLKKGPLF</sequence>
<proteinExistence type="predicted"/>
<organism evidence="1 2">
    <name type="scientific">Mucilaginibacter xinganensis</name>
    <dbReference type="NCBI Taxonomy" id="1234841"/>
    <lineage>
        <taxon>Bacteria</taxon>
        <taxon>Pseudomonadati</taxon>
        <taxon>Bacteroidota</taxon>
        <taxon>Sphingobacteriia</taxon>
        <taxon>Sphingobacteriales</taxon>
        <taxon>Sphingobacteriaceae</taxon>
        <taxon>Mucilaginibacter</taxon>
    </lineage>
</organism>
<reference evidence="1 2" key="1">
    <citation type="submission" date="2017-08" db="EMBL/GenBank/DDBJ databases">
        <title>Complete genome sequence of Mucilaginibacter sp. strain BJC16-A31.</title>
        <authorList>
            <consortium name="Henan University of Science and Technology"/>
            <person name="You X."/>
        </authorList>
    </citation>
    <scope>NUCLEOTIDE SEQUENCE [LARGE SCALE GENOMIC DNA]</scope>
    <source>
        <strain evidence="1 2">BJC16-A31</strain>
    </source>
</reference>
<protein>
    <submittedName>
        <fullName evidence="1">Non-ribosomal peptide synthetase</fullName>
    </submittedName>
</protein>
<dbReference type="AlphaFoldDB" id="A0A223NVI1"/>
<dbReference type="RefSeq" id="WP_394338990.1">
    <property type="nucleotide sequence ID" value="NZ_CP022743.1"/>
</dbReference>
<gene>
    <name evidence="1" type="ORF">MuYL_1973</name>
</gene>
<name>A0A223NVI1_9SPHI</name>
<dbReference type="EMBL" id="CP022743">
    <property type="protein sequence ID" value="ASU33867.1"/>
    <property type="molecule type" value="Genomic_DNA"/>
</dbReference>